<evidence type="ECO:0000259" key="4">
    <source>
        <dbReference type="PROSITE" id="PS50970"/>
    </source>
</evidence>
<comment type="cofactor">
    <cofactor evidence="3">
        <name>Zn(2+)</name>
        <dbReference type="ChEBI" id="CHEBI:29105"/>
    </cofactor>
</comment>
<keyword evidence="6" id="KW-1185">Reference proteome</keyword>
<keyword evidence="3" id="KW-0862">Zinc</keyword>
<evidence type="ECO:0000256" key="2">
    <source>
        <dbReference type="ARBA" id="ARBA00022679"/>
    </source>
</evidence>
<gene>
    <name evidence="5" type="ORF">E1218_20385</name>
</gene>
<dbReference type="OrthoDB" id="9803687at2"/>
<dbReference type="Proteomes" id="UP000295172">
    <property type="component" value="Unassembled WGS sequence"/>
</dbReference>
<dbReference type="AlphaFoldDB" id="A0A4R4WVU8"/>
<comment type="caution">
    <text evidence="5">The sequence shown here is derived from an EMBL/GenBank/DDBJ whole genome shotgun (WGS) entry which is preliminary data.</text>
</comment>
<dbReference type="PROSITE" id="PS50970">
    <property type="entry name" value="HCY"/>
    <property type="match status" value="1"/>
</dbReference>
<dbReference type="PANTHER" id="PTHR11103:SF18">
    <property type="entry name" value="SLR1189 PROTEIN"/>
    <property type="match status" value="1"/>
</dbReference>
<keyword evidence="2 3" id="KW-0808">Transferase</keyword>
<feature type="domain" description="Hcy-binding" evidence="4">
    <location>
        <begin position="1"/>
        <end position="301"/>
    </location>
</feature>
<evidence type="ECO:0000256" key="1">
    <source>
        <dbReference type="ARBA" id="ARBA00022603"/>
    </source>
</evidence>
<dbReference type="Pfam" id="PF02574">
    <property type="entry name" value="S-methyl_trans"/>
    <property type="match status" value="1"/>
</dbReference>
<dbReference type="PANTHER" id="PTHR11103">
    <property type="entry name" value="SLR1189 PROTEIN"/>
    <property type="match status" value="1"/>
</dbReference>
<dbReference type="SUPFAM" id="SSF82282">
    <property type="entry name" value="Homocysteine S-methyltransferase"/>
    <property type="match status" value="1"/>
</dbReference>
<name>A0A4R4WVU8_9ACTN</name>
<dbReference type="GO" id="GO:0046872">
    <property type="term" value="F:metal ion binding"/>
    <property type="evidence" value="ECO:0007669"/>
    <property type="project" value="UniProtKB-KW"/>
</dbReference>
<keyword evidence="3" id="KW-0479">Metal-binding</keyword>
<dbReference type="RefSeq" id="WP_132322498.1">
    <property type="nucleotide sequence ID" value="NZ_SMKR01000088.1"/>
</dbReference>
<dbReference type="GO" id="GO:0008168">
    <property type="term" value="F:methyltransferase activity"/>
    <property type="evidence" value="ECO:0007669"/>
    <property type="project" value="UniProtKB-UniRule"/>
</dbReference>
<reference evidence="5 6" key="1">
    <citation type="submission" date="2019-02" db="EMBL/GenBank/DDBJ databases">
        <title>Draft genome sequences of novel Actinobacteria.</title>
        <authorList>
            <person name="Sahin N."/>
            <person name="Ay H."/>
            <person name="Saygin H."/>
        </authorList>
    </citation>
    <scope>NUCLEOTIDE SEQUENCE [LARGE SCALE GENOMIC DNA]</scope>
    <source>
        <strain evidence="5 6">16K104</strain>
    </source>
</reference>
<accession>A0A4R4WVU8</accession>
<feature type="binding site" evidence="3">
    <location>
        <position position="287"/>
    </location>
    <ligand>
        <name>Zn(2+)</name>
        <dbReference type="ChEBI" id="CHEBI:29105"/>
    </ligand>
</feature>
<dbReference type="InterPro" id="IPR003726">
    <property type="entry name" value="HCY_dom"/>
</dbReference>
<evidence type="ECO:0000313" key="6">
    <source>
        <dbReference type="Proteomes" id="UP000295172"/>
    </source>
</evidence>
<protein>
    <submittedName>
        <fullName evidence="5">Homocysteine S-methyltransferase</fullName>
    </submittedName>
</protein>
<organism evidence="5 6">
    <name type="scientific">Kribbella turkmenica</name>
    <dbReference type="NCBI Taxonomy" id="2530375"/>
    <lineage>
        <taxon>Bacteria</taxon>
        <taxon>Bacillati</taxon>
        <taxon>Actinomycetota</taxon>
        <taxon>Actinomycetes</taxon>
        <taxon>Propionibacteriales</taxon>
        <taxon>Kribbellaceae</taxon>
        <taxon>Kribbella</taxon>
    </lineage>
</organism>
<feature type="binding site" evidence="3">
    <location>
        <position position="286"/>
    </location>
    <ligand>
        <name>Zn(2+)</name>
        <dbReference type="ChEBI" id="CHEBI:29105"/>
    </ligand>
</feature>
<dbReference type="GO" id="GO:0032259">
    <property type="term" value="P:methylation"/>
    <property type="evidence" value="ECO:0007669"/>
    <property type="project" value="UniProtKB-KW"/>
</dbReference>
<proteinExistence type="predicted"/>
<evidence type="ECO:0000313" key="5">
    <source>
        <dbReference type="EMBL" id="TDD21772.1"/>
    </source>
</evidence>
<feature type="binding site" evidence="3">
    <location>
        <position position="218"/>
    </location>
    <ligand>
        <name>Zn(2+)</name>
        <dbReference type="ChEBI" id="CHEBI:29105"/>
    </ligand>
</feature>
<dbReference type="Gene3D" id="3.20.20.330">
    <property type="entry name" value="Homocysteine-binding-like domain"/>
    <property type="match status" value="1"/>
</dbReference>
<evidence type="ECO:0000256" key="3">
    <source>
        <dbReference type="PROSITE-ProRule" id="PRU00333"/>
    </source>
</evidence>
<sequence>MTYSDVLDGTRWVTDGGLETDLLFNHGIDLPEFASFPLLDDTLGRTALRRYYAEYAAIAGAADVGLLLETPTWRANPDWAQALGYNAAALDRANRAAVDLVRASAADSGLDEVRLSGVVGPRGDGYVAGDTNADAAAEYHDLQVRSLVDAGVDLVHAMTMTEPAEAIGVVRAARNARVPVAVSFTVETDGRLPSGNLLSEAITAMERTAPADWYGVNCAHPTHVLPALDGEPWTERLLFLRPNASTMSHQELDAMEVLDSGDIDLLVASTNRVLGQAGSLAVIGGCCGTDSRHVAALWGVAAPAR</sequence>
<dbReference type="EMBL" id="SMKR01000088">
    <property type="protein sequence ID" value="TDD21772.1"/>
    <property type="molecule type" value="Genomic_DNA"/>
</dbReference>
<dbReference type="InterPro" id="IPR036589">
    <property type="entry name" value="HCY_dom_sf"/>
</dbReference>
<keyword evidence="1 3" id="KW-0489">Methyltransferase</keyword>